<evidence type="ECO:0000313" key="7">
    <source>
        <dbReference type="EMBL" id="KPC54321.1"/>
    </source>
</evidence>
<evidence type="ECO:0000259" key="6">
    <source>
        <dbReference type="Pfam" id="PF12697"/>
    </source>
</evidence>
<feature type="active site" description="Nucleophile" evidence="5">
    <location>
        <position position="80"/>
    </location>
</feature>
<keyword evidence="3 5" id="KW-0093">Biotin biosynthesis</keyword>
<feature type="binding site" evidence="5">
    <location>
        <begin position="80"/>
        <end position="81"/>
    </location>
    <ligand>
        <name>substrate</name>
    </ligand>
</feature>
<dbReference type="InterPro" id="IPR029058">
    <property type="entry name" value="AB_hydrolase_fold"/>
</dbReference>
<dbReference type="GO" id="GO:0090499">
    <property type="term" value="F:pimelyl-[acyl-carrier protein] methyl ester esterase activity"/>
    <property type="evidence" value="ECO:0007669"/>
    <property type="project" value="UniProtKB-EC"/>
</dbReference>
<dbReference type="UniPathway" id="UPA00078"/>
<comment type="catalytic activity">
    <reaction evidence="5">
        <text>6-carboxyhexanoyl-[ACP] methyl ester + H2O = 6-carboxyhexanoyl-[ACP] + methanol + H(+)</text>
        <dbReference type="Rhea" id="RHEA:42700"/>
        <dbReference type="Rhea" id="RHEA-COMP:9955"/>
        <dbReference type="Rhea" id="RHEA-COMP:10186"/>
        <dbReference type="ChEBI" id="CHEBI:15377"/>
        <dbReference type="ChEBI" id="CHEBI:15378"/>
        <dbReference type="ChEBI" id="CHEBI:17790"/>
        <dbReference type="ChEBI" id="CHEBI:78846"/>
        <dbReference type="ChEBI" id="CHEBI:82735"/>
        <dbReference type="EC" id="3.1.1.85"/>
    </reaction>
</comment>
<accession>A0A0N0XM52</accession>
<dbReference type="PATRIC" id="fig|857265.3.peg.1381"/>
<keyword evidence="8" id="KW-1185">Reference proteome</keyword>
<reference evidence="7 8" key="1">
    <citation type="submission" date="2015-07" db="EMBL/GenBank/DDBJ databases">
        <title>Draft genome sequence of the Amantichitinum ursilacus IGB-41, a new chitin-degrading bacterium.</title>
        <authorList>
            <person name="Kirstahler P."/>
            <person name="Guenther M."/>
            <person name="Grumaz C."/>
            <person name="Rupp S."/>
            <person name="Zibek S."/>
            <person name="Sohn K."/>
        </authorList>
    </citation>
    <scope>NUCLEOTIDE SEQUENCE [LARGE SCALE GENOMIC DNA]</scope>
    <source>
        <strain evidence="7 8">IGB-41</strain>
    </source>
</reference>
<keyword evidence="1 5" id="KW-0719">Serine esterase</keyword>
<proteinExistence type="inferred from homology"/>
<dbReference type="InterPro" id="IPR000073">
    <property type="entry name" value="AB_hydrolase_1"/>
</dbReference>
<dbReference type="EMBL" id="LAQT01000003">
    <property type="protein sequence ID" value="KPC54321.1"/>
    <property type="molecule type" value="Genomic_DNA"/>
</dbReference>
<name>A0A0N0XM52_9NEIS</name>
<dbReference type="OrthoDB" id="9798888at2"/>
<dbReference type="HAMAP" id="MF_01260">
    <property type="entry name" value="Carboxylester"/>
    <property type="match status" value="1"/>
</dbReference>
<dbReference type="PANTHER" id="PTHR43194:SF5">
    <property type="entry name" value="PIMELOYL-[ACYL-CARRIER PROTEIN] METHYL ESTER ESTERASE"/>
    <property type="match status" value="1"/>
</dbReference>
<comment type="caution">
    <text evidence="7">The sequence shown here is derived from an EMBL/GenBank/DDBJ whole genome shotgun (WGS) entry which is preliminary data.</text>
</comment>
<comment type="pathway">
    <text evidence="5">Cofactor biosynthesis; biotin biosynthesis.</text>
</comment>
<dbReference type="AlphaFoldDB" id="A0A0N0XM52"/>
<dbReference type="Gene3D" id="3.40.50.1820">
    <property type="entry name" value="alpha/beta hydrolase"/>
    <property type="match status" value="1"/>
</dbReference>
<dbReference type="GO" id="GO:0009102">
    <property type="term" value="P:biotin biosynthetic process"/>
    <property type="evidence" value="ECO:0007669"/>
    <property type="project" value="UniProtKB-UniRule"/>
</dbReference>
<comment type="subcellular location">
    <subcellularLocation>
        <location evidence="5">Cytoplasm</location>
    </subcellularLocation>
</comment>
<dbReference type="EC" id="3.1.1.85" evidence="5"/>
<comment type="similarity">
    <text evidence="5">Belongs to the AB hydrolase superfamily. Carboxylesterase BioH family.</text>
</comment>
<feature type="active site" evidence="5">
    <location>
        <position position="234"/>
    </location>
</feature>
<feature type="active site" evidence="5">
    <location>
        <position position="206"/>
    </location>
</feature>
<dbReference type="PANTHER" id="PTHR43194">
    <property type="entry name" value="HYDROLASE ALPHA/BETA FOLD FAMILY"/>
    <property type="match status" value="1"/>
</dbReference>
<dbReference type="SUPFAM" id="SSF53474">
    <property type="entry name" value="alpha/beta-Hydrolases"/>
    <property type="match status" value="1"/>
</dbReference>
<keyword evidence="4 5" id="KW-0378">Hydrolase</keyword>
<keyword evidence="2 5" id="KW-0963">Cytoplasm</keyword>
<sequence length="256" mass="27966">MSLYFESVGQGADVVFLHGWAMNGMVWRQVTEALSDDFCCHRVDLPGCGRSDTVTPYTLQQLVDTVDAAFPLPVHVVGWSLGGAVATQWALQQAEKIRSLTLVASSPSFAQREDWSCATPMSVLQQFTDNLGGDWRGTLKRFVSLQTMGGGEARELARRLIDDLFGHGEPDAAALKAGLEILRDTDLRADVGRLALPVLLQYGDRDAMTPLAAGQWLEQHIAGAQRVTHRGAAHVPFLSHLADFVAAQRRFLHDAS</sequence>
<evidence type="ECO:0000256" key="2">
    <source>
        <dbReference type="ARBA" id="ARBA00022490"/>
    </source>
</evidence>
<feature type="domain" description="AB hydrolase-1" evidence="6">
    <location>
        <begin position="14"/>
        <end position="247"/>
    </location>
</feature>
<evidence type="ECO:0000256" key="4">
    <source>
        <dbReference type="ARBA" id="ARBA00022801"/>
    </source>
</evidence>
<dbReference type="InterPro" id="IPR010076">
    <property type="entry name" value="BioH"/>
</dbReference>
<feature type="binding site" evidence="5">
    <location>
        <begin position="142"/>
        <end position="146"/>
    </location>
    <ligand>
        <name>substrate</name>
    </ligand>
</feature>
<dbReference type="Pfam" id="PF12697">
    <property type="entry name" value="Abhydrolase_6"/>
    <property type="match status" value="1"/>
</dbReference>
<organism evidence="7 8">
    <name type="scientific">Amantichitinum ursilacus</name>
    <dbReference type="NCBI Taxonomy" id="857265"/>
    <lineage>
        <taxon>Bacteria</taxon>
        <taxon>Pseudomonadati</taxon>
        <taxon>Pseudomonadota</taxon>
        <taxon>Betaproteobacteria</taxon>
        <taxon>Neisseriales</taxon>
        <taxon>Chitinibacteraceae</taxon>
        <taxon>Amantichitinum</taxon>
    </lineage>
</organism>
<protein>
    <recommendedName>
        <fullName evidence="5">Pimeloyl-[acyl-carrier protein] methyl ester esterase</fullName>
        <ecNumber evidence="5">3.1.1.85</ecNumber>
    </recommendedName>
    <alternativeName>
        <fullName evidence="5">Biotin synthesis protein BioH</fullName>
    </alternativeName>
    <alternativeName>
        <fullName evidence="5">Carboxylesterase BioH</fullName>
    </alternativeName>
</protein>
<dbReference type="InterPro" id="IPR050228">
    <property type="entry name" value="Carboxylesterase_BioH"/>
</dbReference>
<comment type="function">
    <text evidence="5">The physiological role of BioH is to remove the methyl group introduced by BioC when the pimeloyl moiety is complete. It allows to synthesize pimeloyl-ACP via the fatty acid synthetic pathway through the hydrolysis of the ester bonds of pimeloyl-ACP esters.</text>
</comment>
<dbReference type="Proteomes" id="UP000037939">
    <property type="component" value="Unassembled WGS sequence"/>
</dbReference>
<feature type="binding site" evidence="5">
    <location>
        <position position="20"/>
    </location>
    <ligand>
        <name>substrate</name>
    </ligand>
</feature>
<comment type="subunit">
    <text evidence="5">Monomer.</text>
</comment>
<gene>
    <name evidence="7" type="primary">bioH_1</name>
    <name evidence="5" type="synonym">bioH</name>
    <name evidence="7" type="ORF">WG78_06715</name>
</gene>
<evidence type="ECO:0000256" key="1">
    <source>
        <dbReference type="ARBA" id="ARBA00022487"/>
    </source>
</evidence>
<evidence type="ECO:0000313" key="8">
    <source>
        <dbReference type="Proteomes" id="UP000037939"/>
    </source>
</evidence>
<dbReference type="GO" id="GO:0005737">
    <property type="term" value="C:cytoplasm"/>
    <property type="evidence" value="ECO:0007669"/>
    <property type="project" value="UniProtKB-SubCell"/>
</dbReference>
<dbReference type="RefSeq" id="WP_053937003.1">
    <property type="nucleotide sequence ID" value="NZ_LAQT01000003.1"/>
</dbReference>
<dbReference type="NCBIfam" id="TIGR01738">
    <property type="entry name" value="bioH"/>
    <property type="match status" value="1"/>
</dbReference>
<feature type="binding site" evidence="5">
    <location>
        <position position="234"/>
    </location>
    <ligand>
        <name>substrate</name>
    </ligand>
</feature>
<evidence type="ECO:0000256" key="3">
    <source>
        <dbReference type="ARBA" id="ARBA00022756"/>
    </source>
</evidence>
<dbReference type="STRING" id="857265.WG78_06715"/>
<evidence type="ECO:0000256" key="5">
    <source>
        <dbReference type="HAMAP-Rule" id="MF_01260"/>
    </source>
</evidence>